<evidence type="ECO:0000313" key="2">
    <source>
        <dbReference type="EMBL" id="RKN50437.1"/>
    </source>
</evidence>
<organism evidence="2 3">
    <name type="scientific">Micromonospora endolithica</name>
    <dbReference type="NCBI Taxonomy" id="230091"/>
    <lineage>
        <taxon>Bacteria</taxon>
        <taxon>Bacillati</taxon>
        <taxon>Actinomycetota</taxon>
        <taxon>Actinomycetes</taxon>
        <taxon>Micromonosporales</taxon>
        <taxon>Micromonosporaceae</taxon>
        <taxon>Micromonospora</taxon>
    </lineage>
</organism>
<dbReference type="PRINTS" id="PR00368">
    <property type="entry name" value="FADPNR"/>
</dbReference>
<dbReference type="RefSeq" id="WP_120723860.1">
    <property type="nucleotide sequence ID" value="NZ_RBAK01000001.1"/>
</dbReference>
<dbReference type="OrthoDB" id="9772594at2"/>
<dbReference type="Pfam" id="PF21688">
    <property type="entry name" value="FAD-depend_C"/>
    <property type="match status" value="1"/>
</dbReference>
<dbReference type="EMBL" id="RBAK01000001">
    <property type="protein sequence ID" value="RKN50437.1"/>
    <property type="molecule type" value="Genomic_DNA"/>
</dbReference>
<evidence type="ECO:0000259" key="1">
    <source>
        <dbReference type="Pfam" id="PF21688"/>
    </source>
</evidence>
<dbReference type="PANTHER" id="PTHR43106:SF1">
    <property type="entry name" value="DEHYDROGENASE-RELATED"/>
    <property type="match status" value="1"/>
</dbReference>
<protein>
    <submittedName>
        <fullName evidence="2">Dehydrogenase</fullName>
    </submittedName>
</protein>
<dbReference type="PIRSF" id="PIRSF038984">
    <property type="entry name" value="FAD_binding_protein"/>
    <property type="match status" value="1"/>
</dbReference>
<comment type="caution">
    <text evidence="2">The sequence shown here is derived from an EMBL/GenBank/DDBJ whole genome shotgun (WGS) entry which is preliminary data.</text>
</comment>
<accession>A0A3A9ZSJ5</accession>
<dbReference type="InterPro" id="IPR028348">
    <property type="entry name" value="FAD-binding_protein"/>
</dbReference>
<dbReference type="Proteomes" id="UP000281726">
    <property type="component" value="Unassembled WGS sequence"/>
</dbReference>
<dbReference type="Gene3D" id="3.50.50.60">
    <property type="entry name" value="FAD/NAD(P)-binding domain"/>
    <property type="match status" value="1"/>
</dbReference>
<sequence length="471" mass="50151">MRYLDLAGEDSFDAVIVGAGPAGLFAALRAQCANHARLLIVDGGQDVAGRLEARCADPDNNETITTGFGGAGLFSDGKLCLSHRIGSTVAHRFPVADVELRQHAIDELIRSGEPAPLQGVDATTAAALQQRAAELGMEYLHYPIRHVGSDQLPGMLSRLRASIAAGAEVRCQTTAVDVVESERPGARWKVLLEQPDRPPRWVHAGYVVLAPGKVGAAWMDQLGHRLDLRRHPARPKLGFRLEGPKDYLDPLLAVAGDPKLIWKAGNGAEVRTHCVCYGGDVVPADYDGLLLVGGHSESSHHADRSNTAVIATAGRALRLTVPEVRRLVAAINDRYAGLVAQRLGDFLAGAPSTTPITDFARGFDPSMPHVATGNLATELPEPVVELLRQFVHRLAELCPQALHPHNVLYGPAVERWSPRFAVSDDMETDLPGLFLVGDGPGLTGGIIGAAETGWLAGDAIADRLTSAVTLP</sequence>
<reference evidence="2 3" key="1">
    <citation type="journal article" date="2004" name="Syst. Appl. Microbiol.">
        <title>Cryptoendolithic actinomycetes from antarctic sandstone rock samples: Micromonospora endolithica sp. nov. and two isolates related to Micromonospora coerulea Jensen 1932.</title>
        <authorList>
            <person name="Hirsch P."/>
            <person name="Mevs U."/>
            <person name="Kroppenstedt R.M."/>
            <person name="Schumann P."/>
            <person name="Stackebrandt E."/>
        </authorList>
    </citation>
    <scope>NUCLEOTIDE SEQUENCE [LARGE SCALE GENOMIC DNA]</scope>
    <source>
        <strain evidence="2 3">JCM 12677</strain>
    </source>
</reference>
<name>A0A3A9ZSJ5_9ACTN</name>
<gene>
    <name evidence="2" type="ORF">D7223_01170</name>
</gene>
<dbReference type="PANTHER" id="PTHR43106">
    <property type="entry name" value="DEHYDROGENASE-RELATED"/>
    <property type="match status" value="1"/>
</dbReference>
<dbReference type="SUPFAM" id="SSF51905">
    <property type="entry name" value="FAD/NAD(P)-binding domain"/>
    <property type="match status" value="1"/>
</dbReference>
<dbReference type="PRINTS" id="PR00411">
    <property type="entry name" value="PNDRDTASEI"/>
</dbReference>
<dbReference type="AlphaFoldDB" id="A0A3A9ZSJ5"/>
<dbReference type="InterPro" id="IPR036188">
    <property type="entry name" value="FAD/NAD-bd_sf"/>
</dbReference>
<dbReference type="InterPro" id="IPR049516">
    <property type="entry name" value="FAD-depend_C"/>
</dbReference>
<evidence type="ECO:0000313" key="3">
    <source>
        <dbReference type="Proteomes" id="UP000281726"/>
    </source>
</evidence>
<keyword evidence="3" id="KW-1185">Reference proteome</keyword>
<proteinExistence type="predicted"/>
<feature type="domain" description="FAD-dependent protein C-terminal" evidence="1">
    <location>
        <begin position="258"/>
        <end position="410"/>
    </location>
</feature>